<protein>
    <submittedName>
        <fullName evidence="1">ABC transporter substrate-binding protein</fullName>
    </submittedName>
</protein>
<reference evidence="1" key="1">
    <citation type="submission" date="2019-04" db="EMBL/GenBank/DDBJ databases">
        <title>Microbes associate with the intestines of laboratory mice.</title>
        <authorList>
            <person name="Navarre W."/>
            <person name="Wong E."/>
            <person name="Huang K."/>
            <person name="Tropini C."/>
            <person name="Ng K."/>
            <person name="Yu B."/>
        </authorList>
    </citation>
    <scope>NUCLEOTIDE SEQUENCE</scope>
    <source>
        <strain evidence="1">NM01_1-7b</strain>
    </source>
</reference>
<accession>A0AC61RZT7</accession>
<name>A0AC61RZT7_9FIRM</name>
<dbReference type="Proteomes" id="UP000304953">
    <property type="component" value="Unassembled WGS sequence"/>
</dbReference>
<organism evidence="1 2">
    <name type="scientific">Petralouisia muris</name>
    <dbReference type="NCBI Taxonomy" id="3032872"/>
    <lineage>
        <taxon>Bacteria</taxon>
        <taxon>Bacillati</taxon>
        <taxon>Bacillota</taxon>
        <taxon>Clostridia</taxon>
        <taxon>Lachnospirales</taxon>
        <taxon>Lachnospiraceae</taxon>
        <taxon>Petralouisia</taxon>
    </lineage>
</organism>
<evidence type="ECO:0000313" key="1">
    <source>
        <dbReference type="EMBL" id="TGY97153.1"/>
    </source>
</evidence>
<gene>
    <name evidence="1" type="ORF">E5329_06285</name>
</gene>
<sequence>MKKACILCCLALISAGMLAGCNGKGKEKEKEKDSADSIVCYVGHGFWDSSLDPVKGGFAYGYDFIYNALVRVNAQSEYEGDLAESWEISEDALTYTYKLKQGIHFQDGSGLTAEDVVFTYETVMANQGQNEKVDLSQVAQVEALDEYTVQFTLKEHFSPFLDSTAQLGIVPSDGYDSDSYDRTPVGTGPFRVVQYDMDQQLIVEANEDYFEGAPQIQRVTFVDMDNEAAFSNARSGQLDVVMVQPSYVAETIEGMHAERLETMDVRNISLPCREPEMLTGADGEEIAVGNPVTSDLSVRKALSIGVNRQEVIDNAFNGVGRPAKGWTDNLIWGNTKEYEDSKTEEARQILEESGWIDTDGDGIREKDGIPCAFEIYTPSDEPDRYLLAAAVAEDVQKLGISIEVKQTTWDEIAVKSYTQGVVWGFGQYSPMVIDNQFRSEHFITQTYGNPSGYQNETADRLIEEAIAANSQAEAVAAWKEVQNVYAGDYPYLYLVNIEHCYFVSDRLDISADTQIPHPHGHGIPIICNLKDWKIKE</sequence>
<evidence type="ECO:0000313" key="2">
    <source>
        <dbReference type="Proteomes" id="UP000304953"/>
    </source>
</evidence>
<proteinExistence type="predicted"/>
<keyword evidence="2" id="KW-1185">Reference proteome</keyword>
<dbReference type="EMBL" id="SRYA01000010">
    <property type="protein sequence ID" value="TGY97153.1"/>
    <property type="molecule type" value="Genomic_DNA"/>
</dbReference>
<comment type="caution">
    <text evidence="1">The sequence shown here is derived from an EMBL/GenBank/DDBJ whole genome shotgun (WGS) entry which is preliminary data.</text>
</comment>